<keyword evidence="4" id="KW-1133">Transmembrane helix</keyword>
<evidence type="ECO:0000313" key="7">
    <source>
        <dbReference type="Proteomes" id="UP000236654"/>
    </source>
</evidence>
<protein>
    <submittedName>
        <fullName evidence="6">DNA mismatch repair protein MutS</fullName>
    </submittedName>
</protein>
<dbReference type="InterPro" id="IPR045076">
    <property type="entry name" value="MutS"/>
</dbReference>
<feature type="transmembrane region" description="Helical" evidence="4">
    <location>
        <begin position="168"/>
        <end position="200"/>
    </location>
</feature>
<keyword evidence="2" id="KW-0067">ATP-binding</keyword>
<gene>
    <name evidence="6" type="ORF">CW751_12770</name>
</gene>
<dbReference type="InterPro" id="IPR027417">
    <property type="entry name" value="P-loop_NTPase"/>
</dbReference>
<dbReference type="Proteomes" id="UP000236654">
    <property type="component" value="Unassembled WGS sequence"/>
</dbReference>
<dbReference type="AlphaFoldDB" id="A0A2I0R057"/>
<proteinExistence type="predicted"/>
<dbReference type="PANTHER" id="PTHR11361:SF99">
    <property type="entry name" value="DNA MISMATCH REPAIR PROTEIN"/>
    <property type="match status" value="1"/>
</dbReference>
<feature type="domain" description="DNA mismatch repair proteins mutS family" evidence="5">
    <location>
        <begin position="374"/>
        <end position="547"/>
    </location>
</feature>
<evidence type="ECO:0000313" key="6">
    <source>
        <dbReference type="EMBL" id="PKR79949.1"/>
    </source>
</evidence>
<keyword evidence="4" id="KW-0812">Transmembrane</keyword>
<keyword evidence="1" id="KW-0547">Nucleotide-binding</keyword>
<feature type="transmembrane region" description="Helical" evidence="4">
    <location>
        <begin position="6"/>
        <end position="27"/>
    </location>
</feature>
<keyword evidence="3" id="KW-0238">DNA-binding</keyword>
<dbReference type="GO" id="GO:0006298">
    <property type="term" value="P:mismatch repair"/>
    <property type="evidence" value="ECO:0007669"/>
    <property type="project" value="InterPro"/>
</dbReference>
<evidence type="ECO:0000256" key="1">
    <source>
        <dbReference type="ARBA" id="ARBA00022741"/>
    </source>
</evidence>
<comment type="caution">
    <text evidence="6">The sequence shown here is derived from an EMBL/GenBank/DDBJ whole genome shotgun (WGS) entry which is preliminary data.</text>
</comment>
<keyword evidence="7" id="KW-1185">Reference proteome</keyword>
<evidence type="ECO:0000256" key="3">
    <source>
        <dbReference type="ARBA" id="ARBA00023125"/>
    </source>
</evidence>
<dbReference type="SUPFAM" id="SSF52540">
    <property type="entry name" value="P-loop containing nucleoside triphosphate hydrolases"/>
    <property type="match status" value="1"/>
</dbReference>
<dbReference type="InterPro" id="IPR000432">
    <property type="entry name" value="DNA_mismatch_repair_MutS_C"/>
</dbReference>
<organism evidence="6 7">
    <name type="scientific">Brumimicrobium salinarum</name>
    <dbReference type="NCBI Taxonomy" id="2058658"/>
    <lineage>
        <taxon>Bacteria</taxon>
        <taxon>Pseudomonadati</taxon>
        <taxon>Bacteroidota</taxon>
        <taxon>Flavobacteriia</taxon>
        <taxon>Flavobacteriales</taxon>
        <taxon>Crocinitomicaceae</taxon>
        <taxon>Brumimicrobium</taxon>
    </lineage>
</organism>
<evidence type="ECO:0000256" key="4">
    <source>
        <dbReference type="SAM" id="Phobius"/>
    </source>
</evidence>
<dbReference type="GO" id="GO:0030983">
    <property type="term" value="F:mismatched DNA binding"/>
    <property type="evidence" value="ECO:0007669"/>
    <property type="project" value="InterPro"/>
</dbReference>
<dbReference type="GO" id="GO:0005524">
    <property type="term" value="F:ATP binding"/>
    <property type="evidence" value="ECO:0007669"/>
    <property type="project" value="UniProtKB-KW"/>
</dbReference>
<reference evidence="6 7" key="1">
    <citation type="submission" date="2017-12" db="EMBL/GenBank/DDBJ databases">
        <title>The draft genome sequence of Brumimicrobium saltpan LHR20.</title>
        <authorList>
            <person name="Do Z.-J."/>
            <person name="Luo H.-R."/>
        </authorList>
    </citation>
    <scope>NUCLEOTIDE SEQUENCE [LARGE SCALE GENOMIC DNA]</scope>
    <source>
        <strain evidence="6 7">LHR20</strain>
    </source>
</reference>
<keyword evidence="4" id="KW-0472">Membrane</keyword>
<evidence type="ECO:0000259" key="5">
    <source>
        <dbReference type="SMART" id="SM00534"/>
    </source>
</evidence>
<dbReference type="EMBL" id="PJNI01000016">
    <property type="protein sequence ID" value="PKR79949.1"/>
    <property type="molecule type" value="Genomic_DNA"/>
</dbReference>
<dbReference type="GO" id="GO:0005829">
    <property type="term" value="C:cytosol"/>
    <property type="evidence" value="ECO:0007669"/>
    <property type="project" value="TreeGrafter"/>
</dbReference>
<evidence type="ECO:0000256" key="2">
    <source>
        <dbReference type="ARBA" id="ARBA00022840"/>
    </source>
</evidence>
<dbReference type="Gene3D" id="3.40.50.300">
    <property type="entry name" value="P-loop containing nucleotide triphosphate hydrolases"/>
    <property type="match status" value="1"/>
</dbReference>
<dbReference type="PANTHER" id="PTHR11361">
    <property type="entry name" value="DNA MISMATCH REPAIR PROTEIN MUTS FAMILY MEMBER"/>
    <property type="match status" value="1"/>
</dbReference>
<name>A0A2I0R057_9FLAO</name>
<dbReference type="SMART" id="SM00534">
    <property type="entry name" value="MUTSac"/>
    <property type="match status" value="1"/>
</dbReference>
<dbReference type="Pfam" id="PF00488">
    <property type="entry name" value="MutS_V"/>
    <property type="match status" value="1"/>
</dbReference>
<accession>A0A2I0R057</accession>
<sequence>MAYFTYPYGGYSALGIVATVILFLIFVRKSAENTDQLNYVNALITINENEIKASQHDFSNFDDGKSYINAAHPFSYDMDIFGKGSFFQFFNRTVTKKGEEALVIKLLNGIENPEQSAEAIDELTTKKEWFQGYLAHGSNLEKEATEISLTELSTQVFTAKPWINVFRWVLPFLAFSITALYYFSLIAGLEFVFGAVLILIPVRQKLKATNALHKSLSKVGKRVQAMRNQLTNMEKETFTSDLLKNYATVLFHQEKNAKQGLSELSKLVKEAEFRDNVLVAVVLNFFLAWDLRLIWNFKKWQNNYASEVENWEEIVYQMEALISGANFRYNFKSHTGIPTLYNETNGEIELTALGHPIIPLKKLVTNNFSLAASEQFAIVTGPNMAGKSTFLRSIGVNLMLARAGFHVMAKKFTFPNMKLYSSMRTSDDLKDETSYFHAELLRLRFIVDAIERKEKVFIILDEILKGTNSKDKEEGSAKFLQKLNQLEARGIIATHDLSLTQLANVYTSIVNKYFDTTIAGDEISFDYCIRNGVAQNMNASFLLRKMGLIDS</sequence>
<dbReference type="GO" id="GO:0140664">
    <property type="term" value="F:ATP-dependent DNA damage sensor activity"/>
    <property type="evidence" value="ECO:0007669"/>
    <property type="project" value="InterPro"/>
</dbReference>